<dbReference type="AlphaFoldDB" id="A0A1Q3BDG0"/>
<proteinExistence type="predicted"/>
<reference evidence="3" key="1">
    <citation type="submission" date="2016-04" db="EMBL/GenBank/DDBJ databases">
        <title>Cephalotus genome sequencing.</title>
        <authorList>
            <person name="Fukushima K."/>
            <person name="Hasebe M."/>
            <person name="Fang X."/>
        </authorList>
    </citation>
    <scope>NUCLEOTIDE SEQUENCE [LARGE SCALE GENOMIC DNA]</scope>
    <source>
        <strain evidence="3">cv. St1</strain>
    </source>
</reference>
<sequence length="140" mass="16313">IFEVMQGNETRCFNMFKMEKHVFVKLINKLQSCYGLKVSRRMSALEMVAIFANIASLGCSNRAAQERFQHSCETASRVFDKVLDSVCKMAIDIIRPADPSFKDIPMEILNDSRYMPHFKMKLCLYDYVYSGCYYKYIINV</sequence>
<evidence type="ECO:0000313" key="2">
    <source>
        <dbReference type="EMBL" id="GAV66067.1"/>
    </source>
</evidence>
<feature type="domain" description="DUF8040" evidence="1">
    <location>
        <begin position="2"/>
        <end position="88"/>
    </location>
</feature>
<accession>A0A1Q3BDG0</accession>
<dbReference type="Pfam" id="PF26138">
    <property type="entry name" value="DUF8040"/>
    <property type="match status" value="1"/>
</dbReference>
<name>A0A1Q3BDG0_CEPFO</name>
<comment type="caution">
    <text evidence="2">The sequence shown here is derived from an EMBL/GenBank/DDBJ whole genome shotgun (WGS) entry which is preliminary data.</text>
</comment>
<evidence type="ECO:0000259" key="1">
    <source>
        <dbReference type="Pfam" id="PF26138"/>
    </source>
</evidence>
<dbReference type="EMBL" id="BDDD01000451">
    <property type="protein sequence ID" value="GAV66067.1"/>
    <property type="molecule type" value="Genomic_DNA"/>
</dbReference>
<dbReference type="Proteomes" id="UP000187406">
    <property type="component" value="Unassembled WGS sequence"/>
</dbReference>
<dbReference type="InterPro" id="IPR058353">
    <property type="entry name" value="DUF8040"/>
</dbReference>
<dbReference type="STRING" id="3775.A0A1Q3BDG0"/>
<dbReference type="InParanoid" id="A0A1Q3BDG0"/>
<protein>
    <recommendedName>
        <fullName evidence="1">DUF8040 domain-containing protein</fullName>
    </recommendedName>
</protein>
<gene>
    <name evidence="2" type="ORF">CFOL_v3_09578</name>
</gene>
<evidence type="ECO:0000313" key="3">
    <source>
        <dbReference type="Proteomes" id="UP000187406"/>
    </source>
</evidence>
<organism evidence="2 3">
    <name type="scientific">Cephalotus follicularis</name>
    <name type="common">Albany pitcher plant</name>
    <dbReference type="NCBI Taxonomy" id="3775"/>
    <lineage>
        <taxon>Eukaryota</taxon>
        <taxon>Viridiplantae</taxon>
        <taxon>Streptophyta</taxon>
        <taxon>Embryophyta</taxon>
        <taxon>Tracheophyta</taxon>
        <taxon>Spermatophyta</taxon>
        <taxon>Magnoliopsida</taxon>
        <taxon>eudicotyledons</taxon>
        <taxon>Gunneridae</taxon>
        <taxon>Pentapetalae</taxon>
        <taxon>rosids</taxon>
        <taxon>fabids</taxon>
        <taxon>Oxalidales</taxon>
        <taxon>Cephalotaceae</taxon>
        <taxon>Cephalotus</taxon>
    </lineage>
</organism>
<feature type="non-terminal residue" evidence="2">
    <location>
        <position position="1"/>
    </location>
</feature>
<keyword evidence="3" id="KW-1185">Reference proteome</keyword>
<dbReference type="OrthoDB" id="785423at2759"/>